<dbReference type="AlphaFoldDB" id="A0A0Q2SDK8"/>
<dbReference type="Proteomes" id="UP000051221">
    <property type="component" value="Unassembled WGS sequence"/>
</dbReference>
<dbReference type="PANTHER" id="PTHR12110:SF48">
    <property type="entry name" value="BLL3656 PROTEIN"/>
    <property type="match status" value="1"/>
</dbReference>
<dbReference type="GeneID" id="50535184"/>
<dbReference type="PANTHER" id="PTHR12110">
    <property type="entry name" value="HYDROXYPYRUVATE ISOMERASE"/>
    <property type="match status" value="1"/>
</dbReference>
<sequence length="271" mass="29674">MFSLAHLTVIHLTPDQMIEMAADIGYDAVGLRLIKVTDNSPGYPLMEDKRMMRATQAALANTGIGVHDIEFVRMTPNFDIKDLEPFLEAGAQLGAKQIITAPYDPNLSRLADSLAHLGEKASSYDLNVVLEFFPWTNVPDLATAYAVTKDAGDSVGILVDTLHFDRSNSSLQQLATIPVHKLPFMHLCDALRLEHYEHEALLHTAREDRLPPGQGQIPLQAILDAMPKGVPMGLEVPMQMENPYSLAEMRACALQCLNGAQALVNPTAAHV</sequence>
<accession>A0A0Q2SDK8</accession>
<keyword evidence="3" id="KW-1185">Reference proteome</keyword>
<name>A0A0Q2SDK8_VIBFU</name>
<dbReference type="GO" id="GO:0004519">
    <property type="term" value="F:endonuclease activity"/>
    <property type="evidence" value="ECO:0007669"/>
    <property type="project" value="UniProtKB-KW"/>
</dbReference>
<organism evidence="2 3">
    <name type="scientific">Vibrio furnissii</name>
    <dbReference type="NCBI Taxonomy" id="29494"/>
    <lineage>
        <taxon>Bacteria</taxon>
        <taxon>Pseudomonadati</taxon>
        <taxon>Pseudomonadota</taxon>
        <taxon>Gammaproteobacteria</taxon>
        <taxon>Vibrionales</taxon>
        <taxon>Vibrionaceae</taxon>
        <taxon>Vibrio</taxon>
    </lineage>
</organism>
<dbReference type="EMBL" id="LKHS01000010">
    <property type="protein sequence ID" value="KQH85547.1"/>
    <property type="molecule type" value="Genomic_DNA"/>
</dbReference>
<evidence type="ECO:0000313" key="3">
    <source>
        <dbReference type="Proteomes" id="UP000051221"/>
    </source>
</evidence>
<dbReference type="Gene3D" id="3.20.20.150">
    <property type="entry name" value="Divalent-metal-dependent TIM barrel enzymes"/>
    <property type="match status" value="1"/>
</dbReference>
<proteinExistence type="predicted"/>
<dbReference type="Pfam" id="PF01261">
    <property type="entry name" value="AP_endonuc_2"/>
    <property type="match status" value="1"/>
</dbReference>
<dbReference type="InterPro" id="IPR013022">
    <property type="entry name" value="Xyl_isomerase-like_TIM-brl"/>
</dbReference>
<dbReference type="InParanoid" id="A0A0Q2SDK8"/>
<keyword evidence="2" id="KW-0378">Hydrolase</keyword>
<evidence type="ECO:0000259" key="1">
    <source>
        <dbReference type="Pfam" id="PF01261"/>
    </source>
</evidence>
<feature type="domain" description="Xylose isomerase-like TIM barrel" evidence="1">
    <location>
        <begin position="19"/>
        <end position="237"/>
    </location>
</feature>
<dbReference type="InterPro" id="IPR036237">
    <property type="entry name" value="Xyl_isomerase-like_sf"/>
</dbReference>
<dbReference type="SUPFAM" id="SSF51658">
    <property type="entry name" value="Xylose isomerase-like"/>
    <property type="match status" value="1"/>
</dbReference>
<comment type="caution">
    <text evidence="2">The sequence shown here is derived from an EMBL/GenBank/DDBJ whole genome shotgun (WGS) entry which is preliminary data.</text>
</comment>
<evidence type="ECO:0000313" key="2">
    <source>
        <dbReference type="EMBL" id="KQH85547.1"/>
    </source>
</evidence>
<protein>
    <submittedName>
        <fullName evidence="2">Endonuclease</fullName>
    </submittedName>
</protein>
<dbReference type="RefSeq" id="WP_004726356.1">
    <property type="nucleotide sequence ID" value="NZ_CABLCD010000013.1"/>
</dbReference>
<keyword evidence="2" id="KW-0540">Nuclease</keyword>
<dbReference type="InterPro" id="IPR050312">
    <property type="entry name" value="IolE/XylAMocC-like"/>
</dbReference>
<keyword evidence="2" id="KW-0255">Endonuclease</keyword>
<reference evidence="2 3" key="1">
    <citation type="submission" date="2015-08" db="EMBL/GenBank/DDBJ databases">
        <title>Antibacterial properties of a collection of Vibrionaceae strains.</title>
        <authorList>
            <person name="Giubergia S."/>
        </authorList>
    </citation>
    <scope>NUCLEOTIDE SEQUENCE [LARGE SCALE GENOMIC DNA]</scope>
    <source>
        <strain evidence="2 3">S0821</strain>
    </source>
</reference>
<gene>
    <name evidence="2" type="ORF">AMR76_13675</name>
</gene>